<sequence length="321" mass="36616">MDKKSSDSLSDKITADFDEDLYTAVWMAIIARRHLMVSSPDIVRTQTEIEGIIRSTWNAQDVLTIRCDSSTTFESLCSLLINPTKEDAVRSVALVTGLEQTTEETQIQMAEMLRTEQFVLENRHFKAPHDLFTIIAVIEARNNRETELAKPLMQRLWFRQPHVPVELGGDSSLTSGSSSGFSMGRGTVLSESALLEKVLLMRKKVSSVTIVPEIRRYLYDIIVYTRLHRMVVGGVATFVIRDLEEFMRAICVVNDYEYCIPSVVKIAVRKLLPMRIQVLQKAENEPTLQWGSDIRLVQEMIMRWNADFIVEDVLNHVQPPI</sequence>
<organism evidence="1 2">
    <name type="scientific">Kuraishia capsulata CBS 1993</name>
    <dbReference type="NCBI Taxonomy" id="1382522"/>
    <lineage>
        <taxon>Eukaryota</taxon>
        <taxon>Fungi</taxon>
        <taxon>Dikarya</taxon>
        <taxon>Ascomycota</taxon>
        <taxon>Saccharomycotina</taxon>
        <taxon>Pichiomycetes</taxon>
        <taxon>Pichiales</taxon>
        <taxon>Pichiaceae</taxon>
        <taxon>Kuraishia</taxon>
    </lineage>
</organism>
<dbReference type="EMBL" id="HG793131">
    <property type="protein sequence ID" value="CDK29583.1"/>
    <property type="molecule type" value="Genomic_DNA"/>
</dbReference>
<reference evidence="1" key="1">
    <citation type="submission" date="2013-12" db="EMBL/GenBank/DDBJ databases">
        <authorList>
            <person name="Genoscope - CEA"/>
        </authorList>
    </citation>
    <scope>NUCLEOTIDE SEQUENCE</scope>
    <source>
        <strain evidence="1">CBS 1993</strain>
    </source>
</reference>
<dbReference type="RefSeq" id="XP_022461567.1">
    <property type="nucleotide sequence ID" value="XM_022606141.1"/>
</dbReference>
<reference evidence="1" key="2">
    <citation type="submission" date="2014-02" db="EMBL/GenBank/DDBJ databases">
        <title>Complete DNA sequence of /Kuraishia capsulata/ illustrates novel genomic features among budding yeasts (/Saccharomycotina/).</title>
        <authorList>
            <person name="Morales L."/>
            <person name="Noel B."/>
            <person name="Porcel B."/>
            <person name="Marcet-Houben M."/>
            <person name="Hullo M-F."/>
            <person name="Sacerdot C."/>
            <person name="Tekaia F."/>
            <person name="Leh-Louis V."/>
            <person name="Despons L."/>
            <person name="Khanna V."/>
            <person name="Aury J-M."/>
            <person name="Barbe V."/>
            <person name="Couloux A."/>
            <person name="Labadie K."/>
            <person name="Pelletier E."/>
            <person name="Souciet J-L."/>
            <person name="Boekhout T."/>
            <person name="Gabaldon T."/>
            <person name="Wincker P."/>
            <person name="Dujon B."/>
        </authorList>
    </citation>
    <scope>NUCLEOTIDE SEQUENCE</scope>
    <source>
        <strain evidence="1">CBS 1993</strain>
    </source>
</reference>
<gene>
    <name evidence="1" type="ORF">KUCA_T00005576001</name>
</gene>
<keyword evidence="2" id="KW-1185">Reference proteome</keyword>
<protein>
    <submittedName>
        <fullName evidence="1">Uncharacterized protein</fullName>
    </submittedName>
</protein>
<dbReference type="HOGENOM" id="CLU_1038674_0_0_1"/>
<accession>W6MT73</accession>
<dbReference type="STRING" id="1382522.W6MT73"/>
<dbReference type="OrthoDB" id="5582146at2759"/>
<evidence type="ECO:0000313" key="1">
    <source>
        <dbReference type="EMBL" id="CDK29583.1"/>
    </source>
</evidence>
<evidence type="ECO:0000313" key="2">
    <source>
        <dbReference type="Proteomes" id="UP000019384"/>
    </source>
</evidence>
<dbReference type="Gene3D" id="1.10.8.80">
    <property type="entry name" value="Magnesium chelatase subunit I, C-Terminal domain"/>
    <property type="match status" value="1"/>
</dbReference>
<dbReference type="GeneID" id="34522955"/>
<dbReference type="Proteomes" id="UP000019384">
    <property type="component" value="Unassembled WGS sequence"/>
</dbReference>
<proteinExistence type="predicted"/>
<dbReference type="AlphaFoldDB" id="W6MT73"/>
<name>W6MT73_9ASCO</name>